<keyword evidence="8" id="KW-0472">Membrane</keyword>
<organism evidence="10 11">
    <name type="scientific">Eleginops maclovinus</name>
    <name type="common">Patagonian blennie</name>
    <name type="synonym">Eleginus maclovinus</name>
    <dbReference type="NCBI Taxonomy" id="56733"/>
    <lineage>
        <taxon>Eukaryota</taxon>
        <taxon>Metazoa</taxon>
        <taxon>Chordata</taxon>
        <taxon>Craniata</taxon>
        <taxon>Vertebrata</taxon>
        <taxon>Euteleostomi</taxon>
        <taxon>Actinopterygii</taxon>
        <taxon>Neopterygii</taxon>
        <taxon>Teleostei</taxon>
        <taxon>Neoteleostei</taxon>
        <taxon>Acanthomorphata</taxon>
        <taxon>Eupercaria</taxon>
        <taxon>Perciformes</taxon>
        <taxon>Notothenioidei</taxon>
        <taxon>Eleginopidae</taxon>
        <taxon>Eleginops</taxon>
    </lineage>
</organism>
<evidence type="ECO:0000256" key="2">
    <source>
        <dbReference type="ARBA" id="ARBA00022801"/>
    </source>
</evidence>
<dbReference type="InterPro" id="IPR002172">
    <property type="entry name" value="LDrepeatLR_classA_rpt"/>
</dbReference>
<accession>A0AAN8AGE2</accession>
<dbReference type="InterPro" id="IPR036772">
    <property type="entry name" value="SRCR-like_dom_sf"/>
</dbReference>
<dbReference type="InterPro" id="IPR023415">
    <property type="entry name" value="LDLR_class-A_CS"/>
</dbReference>
<dbReference type="CDD" id="cd00190">
    <property type="entry name" value="Tryp_SPc"/>
    <property type="match status" value="1"/>
</dbReference>
<dbReference type="InterPro" id="IPR009003">
    <property type="entry name" value="Peptidase_S1_PA"/>
</dbReference>
<protein>
    <recommendedName>
        <fullName evidence="9">Peptidase S1 domain-containing protein</fullName>
    </recommendedName>
</protein>
<reference evidence="10 11" key="1">
    <citation type="journal article" date="2023" name="Genes (Basel)">
        <title>Chromosome-Level Genome Assembly and Circadian Gene Repertoire of the Patagonia Blennie Eleginops maclovinus-The Closest Ancestral Proxy of Antarctic Cryonotothenioids.</title>
        <authorList>
            <person name="Cheng C.C."/>
            <person name="Rivera-Colon A.G."/>
            <person name="Minhas B.F."/>
            <person name="Wilson L."/>
            <person name="Rayamajhi N."/>
            <person name="Vargas-Chacoff L."/>
            <person name="Catchen J.M."/>
        </authorList>
    </citation>
    <scope>NUCLEOTIDE SEQUENCE [LARGE SCALE GENOMIC DNA]</scope>
    <source>
        <strain evidence="10">JMC-PN-2008</strain>
    </source>
</reference>
<dbReference type="GO" id="GO:0004252">
    <property type="term" value="F:serine-type endopeptidase activity"/>
    <property type="evidence" value="ECO:0007669"/>
    <property type="project" value="InterPro"/>
</dbReference>
<feature type="domain" description="Peptidase S1" evidence="9">
    <location>
        <begin position="257"/>
        <end position="488"/>
    </location>
</feature>
<dbReference type="Gene3D" id="3.10.250.10">
    <property type="entry name" value="SRCR-like domain"/>
    <property type="match status" value="1"/>
</dbReference>
<dbReference type="Pfam" id="PF15494">
    <property type="entry name" value="SRCR_2"/>
    <property type="match status" value="1"/>
</dbReference>
<dbReference type="InterPro" id="IPR001314">
    <property type="entry name" value="Peptidase_S1A"/>
</dbReference>
<sequence length="490" mass="53823">MSPGSVSMNDNQSQASCPTYNNLGFQHEEGRPPSEAPVQGLYPYLPQEIPSYVAVSPKTINTYHTAPPAAAPDPIPKKGRKKCPWSRVLCGCLCVLLILAVAGVLLWYFLYFQCLLGKSCRSGGKCLSPSQWCDGVKDCSHGEDESHCFRLHGTNSLLQGYSSESRTWMPVCAQSWDDNYGRAACEQIGYKRQDYVSYTKTSAGSLSSRGYMKLRSGSTYGAPIHSQLTISSYCTARAVKLRCIECGVSSADPRARIVGGTEAVNGAWPWQVSLQINGHHVCGGSIISPYWILSAAHCFQEYSNPRTWLVYTGDVSLFQMHFGSGKTVEKIISHEKFDTKSNDNDIALLKLDRPLTFTRNVKPVCLPNVGMDLSEHQAWITGWGALQSSGSSPDRLNQAQISIYNRDTCNSPQVLDGQVTETMICAGKLQGGVDTCQGDSGGPLVVKEANVWWLAGDTSWGIGCAWRNKPGVYGNVSYFIDWVYKHMQNE</sequence>
<dbReference type="PROSITE" id="PS50240">
    <property type="entry name" value="TRYPSIN_DOM"/>
    <property type="match status" value="1"/>
</dbReference>
<name>A0AAN8AGE2_ELEMC</name>
<dbReference type="Proteomes" id="UP001346869">
    <property type="component" value="Unassembled WGS sequence"/>
</dbReference>
<dbReference type="InterPro" id="IPR036055">
    <property type="entry name" value="LDL_receptor-like_sf"/>
</dbReference>
<evidence type="ECO:0000313" key="10">
    <source>
        <dbReference type="EMBL" id="KAK5858928.1"/>
    </source>
</evidence>
<dbReference type="SUPFAM" id="SSF50494">
    <property type="entry name" value="Trypsin-like serine proteases"/>
    <property type="match status" value="1"/>
</dbReference>
<keyword evidence="11" id="KW-1185">Reference proteome</keyword>
<dbReference type="InterPro" id="IPR033116">
    <property type="entry name" value="TRYPSIN_SER"/>
</dbReference>
<dbReference type="Gene3D" id="4.10.400.10">
    <property type="entry name" value="Low-density Lipoprotein Receptor"/>
    <property type="match status" value="1"/>
</dbReference>
<keyword evidence="3 7" id="KW-0720">Serine protease</keyword>
<dbReference type="SUPFAM" id="SSF56487">
    <property type="entry name" value="SRCR-like"/>
    <property type="match status" value="1"/>
</dbReference>
<dbReference type="PROSITE" id="PS50068">
    <property type="entry name" value="LDLRA_2"/>
    <property type="match status" value="1"/>
</dbReference>
<dbReference type="PANTHER" id="PTHR24252:SF30">
    <property type="entry name" value="TRANSMEMBRANE SERINE PROTEASE 2"/>
    <property type="match status" value="1"/>
</dbReference>
<evidence type="ECO:0000256" key="4">
    <source>
        <dbReference type="ARBA" id="ARBA00023157"/>
    </source>
</evidence>
<keyword evidence="8" id="KW-0812">Transmembrane</keyword>
<proteinExistence type="predicted"/>
<dbReference type="InterPro" id="IPR018114">
    <property type="entry name" value="TRYPSIN_HIS"/>
</dbReference>
<dbReference type="InterPro" id="IPR043504">
    <property type="entry name" value="Peptidase_S1_PA_chymotrypsin"/>
</dbReference>
<evidence type="ECO:0000256" key="8">
    <source>
        <dbReference type="SAM" id="Phobius"/>
    </source>
</evidence>
<keyword evidence="1 7" id="KW-0645">Protease</keyword>
<dbReference type="PANTHER" id="PTHR24252">
    <property type="entry name" value="ACROSIN-RELATED"/>
    <property type="match status" value="1"/>
</dbReference>
<dbReference type="InterPro" id="IPR001254">
    <property type="entry name" value="Trypsin_dom"/>
</dbReference>
<evidence type="ECO:0000256" key="1">
    <source>
        <dbReference type="ARBA" id="ARBA00022670"/>
    </source>
</evidence>
<dbReference type="PROSITE" id="PS00135">
    <property type="entry name" value="TRYPSIN_SER"/>
    <property type="match status" value="1"/>
</dbReference>
<dbReference type="PROSITE" id="PS01209">
    <property type="entry name" value="LDLRA_1"/>
    <property type="match status" value="1"/>
</dbReference>
<dbReference type="SMART" id="SM00192">
    <property type="entry name" value="LDLa"/>
    <property type="match status" value="1"/>
</dbReference>
<keyword evidence="5" id="KW-0325">Glycoprotein</keyword>
<gene>
    <name evidence="10" type="ORF">PBY51_003035</name>
</gene>
<dbReference type="FunFam" id="2.40.10.10:FF:000003">
    <property type="entry name" value="Transmembrane serine protease 3"/>
    <property type="match status" value="1"/>
</dbReference>
<reference evidence="10 11" key="2">
    <citation type="journal article" date="2023" name="Mol. Biol. Evol.">
        <title>Genomics of Secondarily Temperate Adaptation in the Only Non-Antarctic Icefish.</title>
        <authorList>
            <person name="Rivera-Colon A.G."/>
            <person name="Rayamajhi N."/>
            <person name="Minhas B.F."/>
            <person name="Madrigal G."/>
            <person name="Bilyk K.T."/>
            <person name="Yoon V."/>
            <person name="Hune M."/>
            <person name="Gregory S."/>
            <person name="Cheng C.H.C."/>
            <person name="Catchen J.M."/>
        </authorList>
    </citation>
    <scope>NUCLEOTIDE SEQUENCE [LARGE SCALE GENOMIC DNA]</scope>
    <source>
        <strain evidence="10">JMC-PN-2008</strain>
    </source>
</reference>
<feature type="disulfide bond" evidence="6">
    <location>
        <begin position="114"/>
        <end position="126"/>
    </location>
</feature>
<dbReference type="GO" id="GO:0016020">
    <property type="term" value="C:membrane"/>
    <property type="evidence" value="ECO:0007669"/>
    <property type="project" value="InterPro"/>
</dbReference>
<dbReference type="Gene3D" id="2.40.10.10">
    <property type="entry name" value="Trypsin-like serine proteases"/>
    <property type="match status" value="2"/>
</dbReference>
<keyword evidence="8" id="KW-1133">Transmembrane helix</keyword>
<dbReference type="AlphaFoldDB" id="A0AAN8AGE2"/>
<evidence type="ECO:0000256" key="7">
    <source>
        <dbReference type="RuleBase" id="RU363034"/>
    </source>
</evidence>
<dbReference type="InterPro" id="IPR001190">
    <property type="entry name" value="SRCR"/>
</dbReference>
<evidence type="ECO:0000256" key="5">
    <source>
        <dbReference type="ARBA" id="ARBA00023180"/>
    </source>
</evidence>
<dbReference type="EMBL" id="JAUZQC010000015">
    <property type="protein sequence ID" value="KAK5858928.1"/>
    <property type="molecule type" value="Genomic_DNA"/>
</dbReference>
<dbReference type="SMART" id="SM00020">
    <property type="entry name" value="Tryp_SPc"/>
    <property type="match status" value="1"/>
</dbReference>
<dbReference type="SUPFAM" id="SSF57424">
    <property type="entry name" value="LDL receptor-like module"/>
    <property type="match status" value="1"/>
</dbReference>
<dbReference type="SMART" id="SM00202">
    <property type="entry name" value="SR"/>
    <property type="match status" value="1"/>
</dbReference>
<evidence type="ECO:0000313" key="11">
    <source>
        <dbReference type="Proteomes" id="UP001346869"/>
    </source>
</evidence>
<evidence type="ECO:0000256" key="6">
    <source>
        <dbReference type="PROSITE-ProRule" id="PRU00124"/>
    </source>
</evidence>
<comment type="caution">
    <text evidence="6">Lacks conserved residue(s) required for the propagation of feature annotation.</text>
</comment>
<evidence type="ECO:0000256" key="3">
    <source>
        <dbReference type="ARBA" id="ARBA00022825"/>
    </source>
</evidence>
<dbReference type="PRINTS" id="PR00722">
    <property type="entry name" value="CHYMOTRYPSIN"/>
</dbReference>
<comment type="caution">
    <text evidence="10">The sequence shown here is derived from an EMBL/GenBank/DDBJ whole genome shotgun (WGS) entry which is preliminary data.</text>
</comment>
<keyword evidence="4 6" id="KW-1015">Disulfide bond</keyword>
<evidence type="ECO:0000259" key="9">
    <source>
        <dbReference type="PROSITE" id="PS50240"/>
    </source>
</evidence>
<keyword evidence="2 7" id="KW-0378">Hydrolase</keyword>
<dbReference type="CDD" id="cd00112">
    <property type="entry name" value="LDLa"/>
    <property type="match status" value="1"/>
</dbReference>
<dbReference type="GO" id="GO:0006508">
    <property type="term" value="P:proteolysis"/>
    <property type="evidence" value="ECO:0007669"/>
    <property type="project" value="UniProtKB-KW"/>
</dbReference>
<feature type="disulfide bond" evidence="6">
    <location>
        <begin position="133"/>
        <end position="148"/>
    </location>
</feature>
<dbReference type="PROSITE" id="PS00134">
    <property type="entry name" value="TRYPSIN_HIS"/>
    <property type="match status" value="1"/>
</dbReference>
<dbReference type="Pfam" id="PF00089">
    <property type="entry name" value="Trypsin"/>
    <property type="match status" value="1"/>
</dbReference>
<feature type="transmembrane region" description="Helical" evidence="8">
    <location>
        <begin position="88"/>
        <end position="110"/>
    </location>
</feature>